<comment type="caution">
    <text evidence="2">The sequence shown here is derived from an EMBL/GenBank/DDBJ whole genome shotgun (WGS) entry which is preliminary data.</text>
</comment>
<dbReference type="AlphaFoldDB" id="A0A2W2FWN6"/>
<sequence>MTEAGAGGQELFPILTSADLPAAVAFYRDLLGGTLDYQFPETGDPEFVTVRFPAGQVGLGRQEEPGVLTNDRVTLWVYVADCDGALDRLRAAGTVPVLAEPADQPWGERMAVVLDPDGNRVIVASR</sequence>
<dbReference type="InterPro" id="IPR029068">
    <property type="entry name" value="Glyas_Bleomycin-R_OHBP_Dase"/>
</dbReference>
<keyword evidence="3" id="KW-1185">Reference proteome</keyword>
<reference evidence="2 3" key="1">
    <citation type="submission" date="2018-01" db="EMBL/GenBank/DDBJ databases">
        <title>Draft genome sequence of Jishengella sp. NA12.</title>
        <authorList>
            <person name="Sahin N."/>
            <person name="Ay H."/>
            <person name="Saygin H."/>
        </authorList>
    </citation>
    <scope>NUCLEOTIDE SEQUENCE [LARGE SCALE GENOMIC DNA]</scope>
    <source>
        <strain evidence="2 3">NA12</strain>
    </source>
</reference>
<accession>A0A2W2FWN6</accession>
<dbReference type="InterPro" id="IPR004360">
    <property type="entry name" value="Glyas_Fos-R_dOase_dom"/>
</dbReference>
<dbReference type="SUPFAM" id="SSF54593">
    <property type="entry name" value="Glyoxalase/Bleomycin resistance protein/Dihydroxybiphenyl dioxygenase"/>
    <property type="match status" value="1"/>
</dbReference>
<proteinExistence type="predicted"/>
<dbReference type="Pfam" id="PF00903">
    <property type="entry name" value="Glyoxalase"/>
    <property type="match status" value="1"/>
</dbReference>
<name>A0A2W2FWN6_9ACTN</name>
<feature type="domain" description="VOC" evidence="1">
    <location>
        <begin position="5"/>
        <end position="126"/>
    </location>
</feature>
<dbReference type="RefSeq" id="WP_111213875.1">
    <property type="nucleotide sequence ID" value="NZ_POTY01000059.1"/>
</dbReference>
<dbReference type="PROSITE" id="PS51819">
    <property type="entry name" value="VOC"/>
    <property type="match status" value="1"/>
</dbReference>
<evidence type="ECO:0000313" key="3">
    <source>
        <dbReference type="Proteomes" id="UP000248924"/>
    </source>
</evidence>
<dbReference type="OrthoDB" id="9798201at2"/>
<gene>
    <name evidence="2" type="ORF">C1I95_11945</name>
</gene>
<protein>
    <submittedName>
        <fullName evidence="2">Bleomycin resistance protein</fullName>
    </submittedName>
</protein>
<organism evidence="2 3">
    <name type="scientific">Micromonospora craterilacus</name>
    <dbReference type="NCBI Taxonomy" id="1655439"/>
    <lineage>
        <taxon>Bacteria</taxon>
        <taxon>Bacillati</taxon>
        <taxon>Actinomycetota</taxon>
        <taxon>Actinomycetes</taxon>
        <taxon>Micromonosporales</taxon>
        <taxon>Micromonosporaceae</taxon>
        <taxon>Micromonospora</taxon>
    </lineage>
</organism>
<dbReference type="Gene3D" id="3.10.180.10">
    <property type="entry name" value="2,3-Dihydroxybiphenyl 1,2-Dioxygenase, domain 1"/>
    <property type="match status" value="1"/>
</dbReference>
<dbReference type="InterPro" id="IPR037523">
    <property type="entry name" value="VOC_core"/>
</dbReference>
<dbReference type="EMBL" id="POTY01000059">
    <property type="protein sequence ID" value="PZG19254.1"/>
    <property type="molecule type" value="Genomic_DNA"/>
</dbReference>
<evidence type="ECO:0000259" key="1">
    <source>
        <dbReference type="PROSITE" id="PS51819"/>
    </source>
</evidence>
<evidence type="ECO:0000313" key="2">
    <source>
        <dbReference type="EMBL" id="PZG19254.1"/>
    </source>
</evidence>
<dbReference type="Proteomes" id="UP000248924">
    <property type="component" value="Unassembled WGS sequence"/>
</dbReference>